<dbReference type="InterPro" id="IPR002937">
    <property type="entry name" value="Amino_oxidase"/>
</dbReference>
<dbReference type="Gene3D" id="3.50.50.60">
    <property type="entry name" value="FAD/NAD(P)-binding domain"/>
    <property type="match status" value="2"/>
</dbReference>
<comment type="caution">
    <text evidence="2">The sequence shown here is derived from an EMBL/GenBank/DDBJ whole genome shotgun (WGS) entry which is preliminary data.</text>
</comment>
<evidence type="ECO:0000313" key="2">
    <source>
        <dbReference type="EMBL" id="MFC4655655.1"/>
    </source>
</evidence>
<evidence type="ECO:0000313" key="3">
    <source>
        <dbReference type="Proteomes" id="UP001595962"/>
    </source>
</evidence>
<proteinExistence type="predicted"/>
<gene>
    <name evidence="2" type="ORF">ACFO3I_11595</name>
</gene>
<dbReference type="PANTHER" id="PTHR42923:SF17">
    <property type="entry name" value="AMINE OXIDASE DOMAIN-CONTAINING PROTEIN"/>
    <property type="match status" value="1"/>
</dbReference>
<dbReference type="Pfam" id="PF01593">
    <property type="entry name" value="Amino_oxidase"/>
    <property type="match status" value="1"/>
</dbReference>
<dbReference type="EMBL" id="JBHSGB010000010">
    <property type="protein sequence ID" value="MFC4655655.1"/>
    <property type="molecule type" value="Genomic_DNA"/>
</dbReference>
<dbReference type="Gene3D" id="3.90.660.10">
    <property type="match status" value="1"/>
</dbReference>
<reference evidence="3" key="1">
    <citation type="journal article" date="2019" name="Int. J. Syst. Evol. Microbiol.">
        <title>The Global Catalogue of Microorganisms (GCM) 10K type strain sequencing project: providing services to taxonomists for standard genome sequencing and annotation.</title>
        <authorList>
            <consortium name="The Broad Institute Genomics Platform"/>
            <consortium name="The Broad Institute Genome Sequencing Center for Infectious Disease"/>
            <person name="Wu L."/>
            <person name="Ma J."/>
        </authorList>
    </citation>
    <scope>NUCLEOTIDE SEQUENCE [LARGE SCALE GENOMIC DNA]</scope>
    <source>
        <strain evidence="3">DT28</strain>
    </source>
</reference>
<protein>
    <submittedName>
        <fullName evidence="2">NAD(P)/FAD-dependent oxidoreductase</fullName>
    </submittedName>
</protein>
<dbReference type="Proteomes" id="UP001595962">
    <property type="component" value="Unassembled WGS sequence"/>
</dbReference>
<dbReference type="RefSeq" id="WP_377334145.1">
    <property type="nucleotide sequence ID" value="NZ_JBHSGB010000010.1"/>
</dbReference>
<dbReference type="SUPFAM" id="SSF51905">
    <property type="entry name" value="FAD/NAD(P)-binding domain"/>
    <property type="match status" value="1"/>
</dbReference>
<organism evidence="2 3">
    <name type="scientific">Rheinheimera marina</name>
    <dbReference type="NCBI Taxonomy" id="1774958"/>
    <lineage>
        <taxon>Bacteria</taxon>
        <taxon>Pseudomonadati</taxon>
        <taxon>Pseudomonadota</taxon>
        <taxon>Gammaproteobacteria</taxon>
        <taxon>Chromatiales</taxon>
        <taxon>Chromatiaceae</taxon>
        <taxon>Rheinheimera</taxon>
    </lineage>
</organism>
<accession>A0ABV9JN73</accession>
<feature type="domain" description="Amine oxidase" evidence="1">
    <location>
        <begin position="11"/>
        <end position="303"/>
    </location>
</feature>
<sequence length="423" mass="47485">MKTIAIVGAGISGLTAAYLLSKKHQVQVFEQAAAIGGHTATVDVELAGRQYAIDTGFIVFNDKTYPNFLALLAEIGVGRQATEMSFSVKNTLTGLEYNGHSLSTLFAQKRNWLNPKFWSLLREILRFNSLCKALYQGPSLQDGATLGQFLQQQGFSRFFAENYILPMGAAIWSSSLTAMELFPLQFFIRFFHNHGLLNVTDRPQWYVIPQGSRSYLGPLTRPFADRIQCNANIRQIFREQGKVRLCFADGSEQLFDELVLACHSDQALALLADASEDEKRILSALQYSPNQVVLHTDESVLPKRRKAWASWNYQLGADQDRPACVTYNMNILQGIESEHTFCVTLNQTEQIAPEKILRSFVYHHPVYSVQSLAAAQQRLQICGQGQTHFAGAYWYNGFHEDGVRSALDVARRFDCDFAAPESS</sequence>
<dbReference type="InterPro" id="IPR036188">
    <property type="entry name" value="FAD/NAD-bd_sf"/>
</dbReference>
<name>A0ABV9JN73_9GAMM</name>
<dbReference type="PANTHER" id="PTHR42923">
    <property type="entry name" value="PROTOPORPHYRINOGEN OXIDASE"/>
    <property type="match status" value="1"/>
</dbReference>
<keyword evidence="3" id="KW-1185">Reference proteome</keyword>
<evidence type="ECO:0000259" key="1">
    <source>
        <dbReference type="Pfam" id="PF01593"/>
    </source>
</evidence>
<dbReference type="InterPro" id="IPR050464">
    <property type="entry name" value="Zeta_carotene_desat/Oxidored"/>
</dbReference>